<dbReference type="PRINTS" id="PR00080">
    <property type="entry name" value="SDRFAMILY"/>
</dbReference>
<evidence type="ECO:0000256" key="2">
    <source>
        <dbReference type="ARBA" id="ARBA00022857"/>
    </source>
</evidence>
<dbReference type="Gene3D" id="3.40.50.720">
    <property type="entry name" value="NAD(P)-binding Rossmann-like Domain"/>
    <property type="match status" value="1"/>
</dbReference>
<dbReference type="PRINTS" id="PR00081">
    <property type="entry name" value="GDHRDH"/>
</dbReference>
<dbReference type="GO" id="GO:0016491">
    <property type="term" value="F:oxidoreductase activity"/>
    <property type="evidence" value="ECO:0007669"/>
    <property type="project" value="UniProtKB-KW"/>
</dbReference>
<sequence length="287" mass="31487">MSFSRVGVVTGANKGIGFAIVRQLALQYPKSYLNHGPLLIYLTARDKSRGETALKELQNDPQLKEAKALVADGGLAEIKYHQLDIVDSNSIHKFVEHLKQAHGKVDFVINNAGIAMQGFDYNVVKTTLGCNYYSTLEACHAFLPLIKDGGRLVNLASSVGKLDKYSDEIRNRFLASKTEADVTQLMEDFAAAVEARKEKEMGWPSAAYMVSKAGLIGGTRALAAAEKERGGKVIIKCCCPGYVNTDMTRGNGPLTPDEGAQTPVMLALQDLNGREELFWKNEKPFEW</sequence>
<dbReference type="SUPFAM" id="SSF51735">
    <property type="entry name" value="NAD(P)-binding Rossmann-fold domains"/>
    <property type="match status" value="1"/>
</dbReference>
<dbReference type="OrthoDB" id="1933717at2759"/>
<proteinExistence type="inferred from homology"/>
<name>A0A9P4JM72_9PLEO</name>
<evidence type="ECO:0000256" key="4">
    <source>
        <dbReference type="RuleBase" id="RU000363"/>
    </source>
</evidence>
<keyword evidence="6" id="KW-1185">Reference proteome</keyword>
<evidence type="ECO:0000313" key="6">
    <source>
        <dbReference type="Proteomes" id="UP000799536"/>
    </source>
</evidence>
<dbReference type="InterPro" id="IPR036291">
    <property type="entry name" value="NAD(P)-bd_dom_sf"/>
</dbReference>
<comment type="similarity">
    <text evidence="1 4">Belongs to the short-chain dehydrogenases/reductases (SDR) family.</text>
</comment>
<gene>
    <name evidence="5" type="ORF">GQ43DRAFT_10724</name>
</gene>
<keyword evidence="3" id="KW-0560">Oxidoreductase</keyword>
<evidence type="ECO:0000256" key="1">
    <source>
        <dbReference type="ARBA" id="ARBA00006484"/>
    </source>
</evidence>
<dbReference type="Proteomes" id="UP000799536">
    <property type="component" value="Unassembled WGS sequence"/>
</dbReference>
<dbReference type="PANTHER" id="PTHR43963:SF6">
    <property type="entry name" value="CHAIN DEHYDROGENASE FAMILY PROTEIN, PUTATIVE (AFU_ORTHOLOGUE AFUA_3G15350)-RELATED"/>
    <property type="match status" value="1"/>
</dbReference>
<dbReference type="AlphaFoldDB" id="A0A9P4JM72"/>
<dbReference type="PANTHER" id="PTHR43963">
    <property type="entry name" value="CARBONYL REDUCTASE 1-RELATED"/>
    <property type="match status" value="1"/>
</dbReference>
<evidence type="ECO:0000313" key="5">
    <source>
        <dbReference type="EMBL" id="KAF2202083.1"/>
    </source>
</evidence>
<comment type="caution">
    <text evidence="5">The sequence shown here is derived from an EMBL/GenBank/DDBJ whole genome shotgun (WGS) entry which is preliminary data.</text>
</comment>
<dbReference type="EMBL" id="ML993950">
    <property type="protein sequence ID" value="KAF2202083.1"/>
    <property type="molecule type" value="Genomic_DNA"/>
</dbReference>
<dbReference type="Pfam" id="PF00106">
    <property type="entry name" value="adh_short"/>
    <property type="match status" value="2"/>
</dbReference>
<accession>A0A9P4JM72</accession>
<protein>
    <submittedName>
        <fullName evidence="5">Carbonyl reductase</fullName>
    </submittedName>
</protein>
<organism evidence="5 6">
    <name type="scientific">Delitschia confertaspora ATCC 74209</name>
    <dbReference type="NCBI Taxonomy" id="1513339"/>
    <lineage>
        <taxon>Eukaryota</taxon>
        <taxon>Fungi</taxon>
        <taxon>Dikarya</taxon>
        <taxon>Ascomycota</taxon>
        <taxon>Pezizomycotina</taxon>
        <taxon>Dothideomycetes</taxon>
        <taxon>Pleosporomycetidae</taxon>
        <taxon>Pleosporales</taxon>
        <taxon>Delitschiaceae</taxon>
        <taxon>Delitschia</taxon>
    </lineage>
</organism>
<keyword evidence="2" id="KW-0521">NADP</keyword>
<reference evidence="5" key="1">
    <citation type="journal article" date="2020" name="Stud. Mycol.">
        <title>101 Dothideomycetes genomes: a test case for predicting lifestyles and emergence of pathogens.</title>
        <authorList>
            <person name="Haridas S."/>
            <person name="Albert R."/>
            <person name="Binder M."/>
            <person name="Bloem J."/>
            <person name="Labutti K."/>
            <person name="Salamov A."/>
            <person name="Andreopoulos B."/>
            <person name="Baker S."/>
            <person name="Barry K."/>
            <person name="Bills G."/>
            <person name="Bluhm B."/>
            <person name="Cannon C."/>
            <person name="Castanera R."/>
            <person name="Culley D."/>
            <person name="Daum C."/>
            <person name="Ezra D."/>
            <person name="Gonzalez J."/>
            <person name="Henrissat B."/>
            <person name="Kuo A."/>
            <person name="Liang C."/>
            <person name="Lipzen A."/>
            <person name="Lutzoni F."/>
            <person name="Magnuson J."/>
            <person name="Mondo S."/>
            <person name="Nolan M."/>
            <person name="Ohm R."/>
            <person name="Pangilinan J."/>
            <person name="Park H.-J."/>
            <person name="Ramirez L."/>
            <person name="Alfaro M."/>
            <person name="Sun H."/>
            <person name="Tritt A."/>
            <person name="Yoshinaga Y."/>
            <person name="Zwiers L.-H."/>
            <person name="Turgeon B."/>
            <person name="Goodwin S."/>
            <person name="Spatafora J."/>
            <person name="Crous P."/>
            <person name="Grigoriev I."/>
        </authorList>
    </citation>
    <scope>NUCLEOTIDE SEQUENCE</scope>
    <source>
        <strain evidence="5">ATCC 74209</strain>
    </source>
</reference>
<dbReference type="InterPro" id="IPR002347">
    <property type="entry name" value="SDR_fam"/>
</dbReference>
<evidence type="ECO:0000256" key="3">
    <source>
        <dbReference type="ARBA" id="ARBA00023002"/>
    </source>
</evidence>